<feature type="domain" description="VWFA" evidence="2">
    <location>
        <begin position="816"/>
        <end position="1016"/>
    </location>
</feature>
<dbReference type="Proteomes" id="UP000054466">
    <property type="component" value="Unassembled WGS sequence"/>
</dbReference>
<dbReference type="RefSeq" id="XP_016244763.1">
    <property type="nucleotide sequence ID" value="XM_016397572.1"/>
</dbReference>
<dbReference type="InterPro" id="IPR002035">
    <property type="entry name" value="VWF_A"/>
</dbReference>
<feature type="region of interest" description="Disordered" evidence="1">
    <location>
        <begin position="646"/>
        <end position="680"/>
    </location>
</feature>
<organism evidence="3 4">
    <name type="scientific">Cladophialophora immunda</name>
    <dbReference type="NCBI Taxonomy" id="569365"/>
    <lineage>
        <taxon>Eukaryota</taxon>
        <taxon>Fungi</taxon>
        <taxon>Dikarya</taxon>
        <taxon>Ascomycota</taxon>
        <taxon>Pezizomycotina</taxon>
        <taxon>Eurotiomycetes</taxon>
        <taxon>Chaetothyriomycetidae</taxon>
        <taxon>Chaetothyriales</taxon>
        <taxon>Herpotrichiellaceae</taxon>
        <taxon>Cladophialophora</taxon>
    </lineage>
</organism>
<evidence type="ECO:0000313" key="4">
    <source>
        <dbReference type="Proteomes" id="UP000054466"/>
    </source>
</evidence>
<keyword evidence="4" id="KW-1185">Reference proteome</keyword>
<evidence type="ECO:0000256" key="1">
    <source>
        <dbReference type="SAM" id="MobiDB-lite"/>
    </source>
</evidence>
<dbReference type="HOGENOM" id="CLU_313982_0_0_1"/>
<dbReference type="OrthoDB" id="6133115at2759"/>
<dbReference type="VEuPathDB" id="FungiDB:PV07_10256"/>
<sequence>MVRRYIPKAGRAEESWPPLLHDLLVICEILTVTKNIPAEISNRAAECLQLLERWRREDASGLPSAENAVFLFRLWAANNFVFTNDRMCLDWRLRNVAVLASVVRDLLDSFKTALSNILETVNHPGLPHDADNDHLAHNLAQTDDFQTRLFDICRAIHRSGVLSRLSKVASYRELLEFDGKLIDLSEHFRASIETIVEKRHPKASKSTRLRLVESISLRRQNFSYLRDREVKASEALGKRMSAFGSHGVSSLLPLRPAGASAASGPADVLKLNSKRRRSGVGPTSTIFTASTANVQRVFKTHSVRTSSTFLESKYHAIDGMMPRPPKPMDDSGYIKCPYCFLVCSTNELQGKFWKRHFIQDLMPYVCMLDGCSMPDTLFESFGDWTAHMANQHSTTIWTCTNRSHGTPSRFYSRTDFEAHLRDEHKDEFEESDLEELVESSAISRPRREPLTDCPLCLDDFDAKSMPLNDILNHVAEHMISLALLSLPEDENREPTNSEGFASGTSSTIQTRVSAVSSIAKAMETSLSVDTDEIEIEDDELSTDLIEIPELAPTDEDQWNQFWEGNPLPICTTPEASLLRAFEYHPGPETSAETQHGEAASAGLDQSESHPDNYSLTLAAAPVPNTSNGSDEIDIDAVLDRLLEARNTSPGKQEQRPHPTIVPDVTRNRRDPRMRNLDVQSPGYYYEKDLISGDWKGKQPQQPLSPPLSDPATLGLKEYLSQTSRVSRQPPGKAEDFGPLLRENSVVGSQNILGEQTSRSHNRSPSYTAAEPTLQKAYDIYKVREELEREPERSGLAKYFKSPKVDGYLQKFIADRDMIFIVDNGDTMGPFWKVATYVLETLAMKLAPLDEDGLDLVFTIGHEMPFNAKGKNAFKEFRKQMDRAAPSPVRDSSGEKRTNMAETLGRVFTNYTNQTKSKRMTLLVLTDGRWRGTTTGNTVEDKIATFVKNPFVHKYGLEDRWFSISFIQFGEDPDASKRLKWLDDELSEAYKIPGIIDHVSWTGSVTRMILGSFVEDMDEEDETAFETEPTSQSRVSGFGRSSGEAQHIPANDNKPRDSLPGGFPADQSGGVNRSYSTTSTQRKYGEQFR</sequence>
<feature type="region of interest" description="Disordered" evidence="1">
    <location>
        <begin position="586"/>
        <end position="611"/>
    </location>
</feature>
<dbReference type="STRING" id="569365.A0A0D2AI33"/>
<name>A0A0D2AI33_9EURO</name>
<evidence type="ECO:0000259" key="2">
    <source>
        <dbReference type="PROSITE" id="PS50234"/>
    </source>
</evidence>
<feature type="region of interest" description="Disordered" evidence="1">
    <location>
        <begin position="693"/>
        <end position="712"/>
    </location>
</feature>
<feature type="compositionally biased region" description="Polar residues" evidence="1">
    <location>
        <begin position="1068"/>
        <end position="1081"/>
    </location>
</feature>
<dbReference type="PROSITE" id="PS50234">
    <property type="entry name" value="VWFA"/>
    <property type="match status" value="1"/>
</dbReference>
<protein>
    <recommendedName>
        <fullName evidence="2">VWFA domain-containing protein</fullName>
    </recommendedName>
</protein>
<dbReference type="GeneID" id="27349450"/>
<accession>A0A0D2AI33</accession>
<evidence type="ECO:0000313" key="3">
    <source>
        <dbReference type="EMBL" id="KIW24547.1"/>
    </source>
</evidence>
<dbReference type="EMBL" id="KN847045">
    <property type="protein sequence ID" value="KIW24547.1"/>
    <property type="molecule type" value="Genomic_DNA"/>
</dbReference>
<proteinExistence type="predicted"/>
<gene>
    <name evidence="3" type="ORF">PV07_10256</name>
</gene>
<dbReference type="PANTHER" id="PTHR35391">
    <property type="entry name" value="C2H2-TYPE DOMAIN-CONTAINING PROTEIN-RELATED"/>
    <property type="match status" value="1"/>
</dbReference>
<feature type="compositionally biased region" description="Basic and acidic residues" evidence="1">
    <location>
        <begin position="665"/>
        <end position="675"/>
    </location>
</feature>
<feature type="region of interest" description="Disordered" evidence="1">
    <location>
        <begin position="1018"/>
        <end position="1088"/>
    </location>
</feature>
<dbReference type="PANTHER" id="PTHR35391:SF7">
    <property type="entry name" value="C2H2-TYPE DOMAIN-CONTAINING PROTEIN"/>
    <property type="match status" value="1"/>
</dbReference>
<reference evidence="3 4" key="1">
    <citation type="submission" date="2015-01" db="EMBL/GenBank/DDBJ databases">
        <title>The Genome Sequence of Cladophialophora immunda CBS83496.</title>
        <authorList>
            <consortium name="The Broad Institute Genomics Platform"/>
            <person name="Cuomo C."/>
            <person name="de Hoog S."/>
            <person name="Gorbushina A."/>
            <person name="Stielow B."/>
            <person name="Teixiera M."/>
            <person name="Abouelleil A."/>
            <person name="Chapman S.B."/>
            <person name="Priest M."/>
            <person name="Young S.K."/>
            <person name="Wortman J."/>
            <person name="Nusbaum C."/>
            <person name="Birren B."/>
        </authorList>
    </citation>
    <scope>NUCLEOTIDE SEQUENCE [LARGE SCALE GENOMIC DNA]</scope>
    <source>
        <strain evidence="3 4">CBS 83496</strain>
    </source>
</reference>
<dbReference type="AlphaFoldDB" id="A0A0D2AI33"/>